<keyword evidence="3" id="KW-1185">Reference proteome</keyword>
<sequence>MWLFAPVGSSGVTSTVVPVSARHVLTMPLPAFVSTMLPAMPTSASTPAATSTKSKALERAASACWPRAVASALASSSARATRCRAGVRAEVLPPRMLAALASFPPRRLTAKAAAAAFPLTSSAMRAASRMSSTNVQSVTSSPDASPYFAVPSARPLTAATAHDAARIERKTFPMLFPAPSFISDSKPRALDTPCGAPPPSLACGISLSCALTQRKACDVTDSDSRAPPVVTTAAGGEAFHHRPQGKRAAARLGARSSPKTQVRRCGRALERGRACTHTNKRNVEGGKTNGLTRRGRNNTCSYRR</sequence>
<evidence type="ECO:0000313" key="2">
    <source>
        <dbReference type="EMBL" id="CCD20022.1"/>
    </source>
</evidence>
<organism evidence="2 3">
    <name type="scientific">Trypanosoma vivax (strain Y486)</name>
    <dbReference type="NCBI Taxonomy" id="1055687"/>
    <lineage>
        <taxon>Eukaryota</taxon>
        <taxon>Discoba</taxon>
        <taxon>Euglenozoa</taxon>
        <taxon>Kinetoplastea</taxon>
        <taxon>Metakinetoplastina</taxon>
        <taxon>Trypanosomatida</taxon>
        <taxon>Trypanosomatidae</taxon>
        <taxon>Trypanosoma</taxon>
        <taxon>Duttonella</taxon>
    </lineage>
</organism>
<evidence type="ECO:0000256" key="1">
    <source>
        <dbReference type="SAM" id="MobiDB-lite"/>
    </source>
</evidence>
<dbReference type="EMBL" id="CAEX01004682">
    <property type="protein sequence ID" value="CCD20022.1"/>
    <property type="molecule type" value="Genomic_DNA"/>
</dbReference>
<dbReference type="AlphaFoldDB" id="F9WR38"/>
<proteinExistence type="predicted"/>
<protein>
    <submittedName>
        <fullName evidence="2">Uncharacterized protein</fullName>
    </submittedName>
</protein>
<feature type="region of interest" description="Disordered" evidence="1">
    <location>
        <begin position="280"/>
        <end position="304"/>
    </location>
</feature>
<evidence type="ECO:0000313" key="3">
    <source>
        <dbReference type="Proteomes" id="UP000009027"/>
    </source>
</evidence>
<gene>
    <name evidence="2" type="ORF">TvY486_0027800</name>
</gene>
<reference evidence="2 3" key="1">
    <citation type="journal article" date="2012" name="Proc. Natl. Acad. Sci. U.S.A.">
        <title>Antigenic diversity is generated by distinct evolutionary mechanisms in African trypanosome species.</title>
        <authorList>
            <person name="Jackson A.P."/>
            <person name="Berry A."/>
            <person name="Aslett M."/>
            <person name="Allison H.C."/>
            <person name="Burton P."/>
            <person name="Vavrova-Anderson J."/>
            <person name="Brown R."/>
            <person name="Browne H."/>
            <person name="Corton N."/>
            <person name="Hauser H."/>
            <person name="Gamble J."/>
            <person name="Gilderthorp R."/>
            <person name="Marcello L."/>
            <person name="McQuillan J."/>
            <person name="Otto T.D."/>
            <person name="Quail M.A."/>
            <person name="Sanders M.J."/>
            <person name="van Tonder A."/>
            <person name="Ginger M.L."/>
            <person name="Field M.C."/>
            <person name="Barry J.D."/>
            <person name="Hertz-Fowler C."/>
            <person name="Berriman M."/>
        </authorList>
    </citation>
    <scope>NUCLEOTIDE SEQUENCE</scope>
    <source>
        <strain evidence="2 3">Y486</strain>
    </source>
</reference>
<dbReference type="Proteomes" id="UP000009027">
    <property type="component" value="Unassembled WGS sequence"/>
</dbReference>
<accession>F9WR38</accession>
<name>F9WR38_TRYVY</name>
<dbReference type="VEuPathDB" id="TriTrypDB:TvY486_0027800"/>